<dbReference type="SUPFAM" id="SSF48371">
    <property type="entry name" value="ARM repeat"/>
    <property type="match status" value="1"/>
</dbReference>
<evidence type="ECO:0000313" key="4">
    <source>
        <dbReference type="Proteomes" id="UP000054988"/>
    </source>
</evidence>
<name>A0A0W0F8U8_MONRR</name>
<feature type="coiled-coil region" evidence="1">
    <location>
        <begin position="470"/>
        <end position="578"/>
    </location>
</feature>
<evidence type="ECO:0000256" key="1">
    <source>
        <dbReference type="SAM" id="Coils"/>
    </source>
</evidence>
<dbReference type="InterPro" id="IPR016024">
    <property type="entry name" value="ARM-type_fold"/>
</dbReference>
<dbReference type="eggNOG" id="ENOG502R01W">
    <property type="taxonomic scope" value="Eukaryota"/>
</dbReference>
<dbReference type="Proteomes" id="UP000054988">
    <property type="component" value="Unassembled WGS sequence"/>
</dbReference>
<dbReference type="GO" id="GO:0033596">
    <property type="term" value="C:TSC1-TSC2 complex"/>
    <property type="evidence" value="ECO:0007669"/>
    <property type="project" value="TreeGrafter"/>
</dbReference>
<feature type="region of interest" description="Disordered" evidence="2">
    <location>
        <begin position="378"/>
        <end position="422"/>
    </location>
</feature>
<dbReference type="PANTHER" id="PTHR15154">
    <property type="entry name" value="HAMARTIN"/>
    <property type="match status" value="1"/>
</dbReference>
<comment type="caution">
    <text evidence="3">The sequence shown here is derived from an EMBL/GenBank/DDBJ whole genome shotgun (WGS) entry which is preliminary data.</text>
</comment>
<sequence>MSLTHSLRLVLENTLPLNDFLSSLPPSGDGWEEEVQDVYDDYPEPAHIHVFLAALHHFKPSVESIIERWFDSMLRPALKMPGLGTQARQQAKDLVLNAAQDARFARRLMELYLLDVINPLGEDILEYLGREKERETKECWKENLEWILAHLQPVRLLDQVEHHFTNPEAKVQLLLLLDVLDPEQLVALANHPFLESLLHLLLTDHSTTCITIALSILTKLIISTPKQFKLRIPDLFAVLARMMCRESPLIDSDDPIAHEAEKSPEYRCLFTYLYYLFPCDTLDFFRRPMDTGTDTDTERKWDQDKIRMLSEVCTGHFLKFDPPHVEWQVLLRTHITHPFLLYPEKLFWEEEEALYDSARIASEGMLMDVRYTSIALGERHSGEDPDPDTGRLLELYSPPLPMPEPSPTHEEKNPAESSSLLSTDTEGIKQVLASLQHSLLLLQTQARFTSYLQKQNVKHIGRLYQDRVLARNAEVERQGLYNKLRNYRAQVVRLESELKEHKEQSYSAKTKYLDWNTELQSKLKELREEKRDWLREAATLRRGYNELEALFKAQEKLLNEASQDVSRLQTEKKASQHKIDRLNTYEKQISDYEVTRTLWEADFTRFNERKEEMEDLRSRMKQLEMRVQALYESGHDQEHTIETQRKRIEVLKAQISRPSIPTPPPEPEDESVDRTVKKLRQQNMELRDELEEMKAMVEVLRARNR</sequence>
<dbReference type="InterPro" id="IPR007483">
    <property type="entry name" value="Hamartin"/>
</dbReference>
<keyword evidence="1" id="KW-0175">Coiled coil</keyword>
<feature type="region of interest" description="Disordered" evidence="2">
    <location>
        <begin position="653"/>
        <end position="674"/>
    </location>
</feature>
<feature type="compositionally biased region" description="Basic and acidic residues" evidence="2">
    <location>
        <begin position="378"/>
        <end position="391"/>
    </location>
</feature>
<protein>
    <recommendedName>
        <fullName evidence="5">Tuberous sclerosis 1</fullName>
    </recommendedName>
</protein>
<evidence type="ECO:0008006" key="5">
    <source>
        <dbReference type="Google" id="ProtNLM"/>
    </source>
</evidence>
<proteinExistence type="predicted"/>
<reference evidence="3 4" key="1">
    <citation type="submission" date="2015-12" db="EMBL/GenBank/DDBJ databases">
        <title>Draft genome sequence of Moniliophthora roreri, the causal agent of frosty pod rot of cacao.</title>
        <authorList>
            <person name="Aime M.C."/>
            <person name="Diaz-Valderrama J.R."/>
            <person name="Kijpornyongpan T."/>
            <person name="Phillips-Mora W."/>
        </authorList>
    </citation>
    <scope>NUCLEOTIDE SEQUENCE [LARGE SCALE GENOMIC DNA]</scope>
    <source>
        <strain evidence="3 4">MCA 2952</strain>
    </source>
</reference>
<dbReference type="GO" id="GO:0051726">
    <property type="term" value="P:regulation of cell cycle"/>
    <property type="evidence" value="ECO:0007669"/>
    <property type="project" value="TreeGrafter"/>
</dbReference>
<dbReference type="PANTHER" id="PTHR15154:SF2">
    <property type="entry name" value="HAMARTIN"/>
    <property type="match status" value="1"/>
</dbReference>
<dbReference type="EMBL" id="LATX01002203">
    <property type="protein sequence ID" value="KTB32768.1"/>
    <property type="molecule type" value="Genomic_DNA"/>
</dbReference>
<dbReference type="GO" id="GO:0032007">
    <property type="term" value="P:negative regulation of TOR signaling"/>
    <property type="evidence" value="ECO:0007669"/>
    <property type="project" value="TreeGrafter"/>
</dbReference>
<evidence type="ECO:0000313" key="3">
    <source>
        <dbReference type="EMBL" id="KTB32768.1"/>
    </source>
</evidence>
<feature type="coiled-coil region" evidence="1">
    <location>
        <begin position="606"/>
        <end position="633"/>
    </location>
</feature>
<accession>A0A0W0F8U8</accession>
<gene>
    <name evidence="3" type="ORF">WG66_14571</name>
</gene>
<dbReference type="AlphaFoldDB" id="A0A0W0F8U8"/>
<organism evidence="3 4">
    <name type="scientific">Moniliophthora roreri</name>
    <name type="common">Frosty pod rot fungus</name>
    <name type="synonym">Monilia roreri</name>
    <dbReference type="NCBI Taxonomy" id="221103"/>
    <lineage>
        <taxon>Eukaryota</taxon>
        <taxon>Fungi</taxon>
        <taxon>Dikarya</taxon>
        <taxon>Basidiomycota</taxon>
        <taxon>Agaricomycotina</taxon>
        <taxon>Agaricomycetes</taxon>
        <taxon>Agaricomycetidae</taxon>
        <taxon>Agaricales</taxon>
        <taxon>Marasmiineae</taxon>
        <taxon>Marasmiaceae</taxon>
        <taxon>Moniliophthora</taxon>
    </lineage>
</organism>
<evidence type="ECO:0000256" key="2">
    <source>
        <dbReference type="SAM" id="MobiDB-lite"/>
    </source>
</evidence>